<keyword evidence="3 11" id="KW-0548">Nucleotidyltransferase</keyword>
<keyword evidence="5" id="KW-0479">Metal-binding</keyword>
<dbReference type="SUPFAM" id="SSF48019">
    <property type="entry name" value="post-AAA+ oligomerization domain-like"/>
    <property type="match status" value="1"/>
</dbReference>
<dbReference type="GO" id="GO:0005524">
    <property type="term" value="F:ATP binding"/>
    <property type="evidence" value="ECO:0007669"/>
    <property type="project" value="UniProtKB-KW"/>
</dbReference>
<comment type="similarity">
    <text evidence="1 11">Belongs to the DnaX/STICHEL family.</text>
</comment>
<evidence type="ECO:0000313" key="14">
    <source>
        <dbReference type="EMBL" id="PJF32333.1"/>
    </source>
</evidence>
<dbReference type="GO" id="GO:0046872">
    <property type="term" value="F:metal ion binding"/>
    <property type="evidence" value="ECO:0007669"/>
    <property type="project" value="UniProtKB-KW"/>
</dbReference>
<dbReference type="PANTHER" id="PTHR11669">
    <property type="entry name" value="REPLICATION FACTOR C / DNA POLYMERASE III GAMMA-TAU SUBUNIT"/>
    <property type="match status" value="1"/>
</dbReference>
<evidence type="ECO:0000256" key="4">
    <source>
        <dbReference type="ARBA" id="ARBA00022705"/>
    </source>
</evidence>
<dbReference type="NCBIfam" id="TIGR02397">
    <property type="entry name" value="dnaX_nterm"/>
    <property type="match status" value="1"/>
</dbReference>
<keyword evidence="9 11" id="KW-0239">DNA-directed DNA polymerase</keyword>
<dbReference type="GO" id="GO:0006261">
    <property type="term" value="P:DNA-templated DNA replication"/>
    <property type="evidence" value="ECO:0007669"/>
    <property type="project" value="TreeGrafter"/>
</dbReference>
<dbReference type="SMART" id="SM00382">
    <property type="entry name" value="AAA"/>
    <property type="match status" value="1"/>
</dbReference>
<evidence type="ECO:0000256" key="5">
    <source>
        <dbReference type="ARBA" id="ARBA00022723"/>
    </source>
</evidence>
<evidence type="ECO:0000256" key="1">
    <source>
        <dbReference type="ARBA" id="ARBA00006360"/>
    </source>
</evidence>
<keyword evidence="4 11" id="KW-0235">DNA replication</keyword>
<comment type="caution">
    <text evidence="14">The sequence shown here is derived from an EMBL/GenBank/DDBJ whole genome shotgun (WGS) entry which is preliminary data.</text>
</comment>
<evidence type="ECO:0000256" key="11">
    <source>
        <dbReference type="RuleBase" id="RU364063"/>
    </source>
</evidence>
<comment type="catalytic activity">
    <reaction evidence="10 11">
        <text>DNA(n) + a 2'-deoxyribonucleoside 5'-triphosphate = DNA(n+1) + diphosphate</text>
        <dbReference type="Rhea" id="RHEA:22508"/>
        <dbReference type="Rhea" id="RHEA-COMP:17339"/>
        <dbReference type="Rhea" id="RHEA-COMP:17340"/>
        <dbReference type="ChEBI" id="CHEBI:33019"/>
        <dbReference type="ChEBI" id="CHEBI:61560"/>
        <dbReference type="ChEBI" id="CHEBI:173112"/>
        <dbReference type="EC" id="2.7.7.7"/>
    </reaction>
</comment>
<sequence>MSDQALYLKWRPRGFDEVIGQAHITRTLRNAIVQDRLRHAYLFNGPRGTGKTTMARILAKAVNCLHPDREARPCNECRNCVAINEGRFLDLIEIDAASNNGVDDVRDLREKVAFAPAEGRYKVYIVDEVHRFSGAAFDALLKTLEEPPPYVIFVLATTELDKVPPTIRSRSLTFEFRRVALNDVVERLARIAESEGVRIDRTALELVAQQGTGSVRDSISLLDQLIAAPSERITLEMTEQMLGTANSRLVSKLAQAILDNNPTDGLDVIATAIAEGADPAQFGRQIVEYLRQLLLTHVGGAHLVETSDERRAVLAQQAERASRELLLRAIRAFNSALSEVRSGWQPQLPLELALIESTRPLPVESAPVASQPPAQRPTKPIPPPDSVPETPEVAEPKTSGLTLARVRSVWEGVVARIHQDFLPLGKLLKQAGAEPYRVKDRQVTIAVKEVWAKKNVDSDPAKQQMLNKTLSNALGTPVTVKVVVSDSTGSAEHDIMLDDPIVEEQVKTGAIAIEETEGEE</sequence>
<dbReference type="Gene3D" id="3.40.50.300">
    <property type="entry name" value="P-loop containing nucleotide triphosphate hydrolases"/>
    <property type="match status" value="1"/>
</dbReference>
<dbReference type="GO" id="GO:0009360">
    <property type="term" value="C:DNA polymerase III complex"/>
    <property type="evidence" value="ECO:0007669"/>
    <property type="project" value="InterPro"/>
</dbReference>
<dbReference type="InterPro" id="IPR022754">
    <property type="entry name" value="DNA_pol_III_gamma-3"/>
</dbReference>
<dbReference type="InterPro" id="IPR027417">
    <property type="entry name" value="P-loop_NTPase"/>
</dbReference>
<dbReference type="EMBL" id="PGTK01000001">
    <property type="protein sequence ID" value="PJF32333.1"/>
    <property type="molecule type" value="Genomic_DNA"/>
</dbReference>
<dbReference type="InterPro" id="IPR012763">
    <property type="entry name" value="DNA_pol_III_sug/sutau_N"/>
</dbReference>
<evidence type="ECO:0000313" key="15">
    <source>
        <dbReference type="Proteomes" id="UP000228921"/>
    </source>
</evidence>
<keyword evidence="2 11" id="KW-0808">Transferase</keyword>
<dbReference type="CDD" id="cd00009">
    <property type="entry name" value="AAA"/>
    <property type="match status" value="1"/>
</dbReference>
<dbReference type="InterPro" id="IPR050238">
    <property type="entry name" value="DNA_Rep/Repair_Clamp_Loader"/>
</dbReference>
<dbReference type="EC" id="2.7.7.7" evidence="11"/>
<evidence type="ECO:0000256" key="12">
    <source>
        <dbReference type="SAM" id="MobiDB-lite"/>
    </source>
</evidence>
<dbReference type="Gene3D" id="1.20.272.10">
    <property type="match status" value="1"/>
</dbReference>
<evidence type="ECO:0000256" key="6">
    <source>
        <dbReference type="ARBA" id="ARBA00022741"/>
    </source>
</evidence>
<dbReference type="PANTHER" id="PTHR11669:SF0">
    <property type="entry name" value="PROTEIN STICHEL-LIKE 2"/>
    <property type="match status" value="1"/>
</dbReference>
<dbReference type="Proteomes" id="UP000228921">
    <property type="component" value="Unassembled WGS sequence"/>
</dbReference>
<evidence type="ECO:0000256" key="3">
    <source>
        <dbReference type="ARBA" id="ARBA00022695"/>
    </source>
</evidence>
<reference evidence="14 15" key="1">
    <citation type="submission" date="2017-11" db="EMBL/GenBank/DDBJ databases">
        <title>Evolution of Phototrophy in the Chloroflexi Phylum Driven by Horizontal Gene Transfer.</title>
        <authorList>
            <person name="Ward L.M."/>
            <person name="Hemp J."/>
            <person name="Shih P.M."/>
            <person name="Mcglynn S.E."/>
            <person name="Fischer W."/>
        </authorList>
    </citation>
    <scope>NUCLEOTIDE SEQUENCE [LARGE SCALE GENOMIC DNA]</scope>
    <source>
        <strain evidence="14">CP2_2F</strain>
    </source>
</reference>
<dbReference type="GO" id="GO:0003887">
    <property type="term" value="F:DNA-directed DNA polymerase activity"/>
    <property type="evidence" value="ECO:0007669"/>
    <property type="project" value="UniProtKB-KW"/>
</dbReference>
<evidence type="ECO:0000256" key="10">
    <source>
        <dbReference type="ARBA" id="ARBA00049244"/>
    </source>
</evidence>
<dbReference type="GO" id="GO:0003677">
    <property type="term" value="F:DNA binding"/>
    <property type="evidence" value="ECO:0007669"/>
    <property type="project" value="InterPro"/>
</dbReference>
<organism evidence="14 15">
    <name type="scientific">Candidatus Thermofonsia Clade 1 bacterium</name>
    <dbReference type="NCBI Taxonomy" id="2364210"/>
    <lineage>
        <taxon>Bacteria</taxon>
        <taxon>Bacillati</taxon>
        <taxon>Chloroflexota</taxon>
        <taxon>Candidatus Thermofontia</taxon>
        <taxon>Candidatus Thermofonsia Clade 1</taxon>
    </lineage>
</organism>
<comment type="function">
    <text evidence="11">DNA polymerase III is a complex, multichain enzyme responsible for most of the replicative synthesis in bacteria. This DNA polymerase also exhibits 3' to 5' exonuclease activity.</text>
</comment>
<dbReference type="FunFam" id="1.10.8.60:FF:000013">
    <property type="entry name" value="DNA polymerase III subunit gamma/tau"/>
    <property type="match status" value="1"/>
</dbReference>
<dbReference type="InterPro" id="IPR008921">
    <property type="entry name" value="DNA_pol3_clamp-load_cplx_C"/>
</dbReference>
<dbReference type="Pfam" id="PF12169">
    <property type="entry name" value="DNA_pol3_gamma3"/>
    <property type="match status" value="1"/>
</dbReference>
<dbReference type="Pfam" id="PF13177">
    <property type="entry name" value="DNA_pol3_delta2"/>
    <property type="match status" value="1"/>
</dbReference>
<keyword evidence="6 11" id="KW-0547">Nucleotide-binding</keyword>
<dbReference type="SUPFAM" id="SSF52540">
    <property type="entry name" value="P-loop containing nucleoside triphosphate hydrolases"/>
    <property type="match status" value="1"/>
</dbReference>
<dbReference type="CDD" id="cd18137">
    <property type="entry name" value="HLD_clamp_pol_III_gamma_tau"/>
    <property type="match status" value="1"/>
</dbReference>
<dbReference type="InterPro" id="IPR003593">
    <property type="entry name" value="AAA+_ATPase"/>
</dbReference>
<keyword evidence="7" id="KW-0862">Zinc</keyword>
<evidence type="ECO:0000256" key="9">
    <source>
        <dbReference type="ARBA" id="ARBA00022932"/>
    </source>
</evidence>
<dbReference type="PRINTS" id="PR00300">
    <property type="entry name" value="CLPPROTEASEA"/>
</dbReference>
<dbReference type="FunFam" id="3.40.50.300:FF:000014">
    <property type="entry name" value="DNA polymerase III subunit gamma/tau"/>
    <property type="match status" value="1"/>
</dbReference>
<feature type="domain" description="AAA+ ATPase" evidence="13">
    <location>
        <begin position="37"/>
        <end position="186"/>
    </location>
</feature>
<protein>
    <recommendedName>
        <fullName evidence="11">DNA polymerase III subunit gamma/tau</fullName>
        <ecNumber evidence="11">2.7.7.7</ecNumber>
    </recommendedName>
</protein>
<keyword evidence="8 11" id="KW-0067">ATP-binding</keyword>
<dbReference type="AlphaFoldDB" id="A0A2M8P466"/>
<feature type="region of interest" description="Disordered" evidence="12">
    <location>
        <begin position="363"/>
        <end position="398"/>
    </location>
</feature>
<name>A0A2M8P466_9CHLR</name>
<evidence type="ECO:0000259" key="13">
    <source>
        <dbReference type="SMART" id="SM00382"/>
    </source>
</evidence>
<dbReference type="InterPro" id="IPR045085">
    <property type="entry name" value="HLD_clamp_pol_III_gamma_tau"/>
</dbReference>
<dbReference type="NCBIfam" id="NF004046">
    <property type="entry name" value="PRK05563.1"/>
    <property type="match status" value="1"/>
</dbReference>
<evidence type="ECO:0000256" key="2">
    <source>
        <dbReference type="ARBA" id="ARBA00022679"/>
    </source>
</evidence>
<evidence type="ECO:0000256" key="8">
    <source>
        <dbReference type="ARBA" id="ARBA00022840"/>
    </source>
</evidence>
<accession>A0A2M8P466</accession>
<dbReference type="InterPro" id="IPR001270">
    <property type="entry name" value="ClpA/B"/>
</dbReference>
<comment type="subunit">
    <text evidence="11">DNA polymerase III contains a core (composed of alpha, epsilon and theta chains) that associates with a tau subunit. This core dimerizes to form the POLIII' complex. PolIII' associates with the gamma complex (composed of gamma, delta, delta', psi and chi chains) and with the beta chain to form the complete DNA polymerase III complex.</text>
</comment>
<dbReference type="Pfam" id="PF22608">
    <property type="entry name" value="DNAX_ATPase_lid"/>
    <property type="match status" value="1"/>
</dbReference>
<dbReference type="Gene3D" id="1.10.8.60">
    <property type="match status" value="1"/>
</dbReference>
<gene>
    <name evidence="11" type="primary">dnaX</name>
    <name evidence="14" type="ORF">CUN51_01510</name>
</gene>
<proteinExistence type="inferred from homology"/>
<evidence type="ECO:0000256" key="7">
    <source>
        <dbReference type="ARBA" id="ARBA00022833"/>
    </source>
</evidence>